<keyword evidence="4" id="KW-0326">Glycosidase</keyword>
<dbReference type="GO" id="GO:0008422">
    <property type="term" value="F:beta-glucosidase activity"/>
    <property type="evidence" value="ECO:0007669"/>
    <property type="project" value="TreeGrafter"/>
</dbReference>
<protein>
    <recommendedName>
        <fullName evidence="2">beta-glucosidase</fullName>
        <ecNumber evidence="2">3.2.1.21</ecNumber>
    </recommendedName>
</protein>
<accession>A0A6J6HBJ8</accession>
<reference evidence="6" key="1">
    <citation type="submission" date="2020-05" db="EMBL/GenBank/DDBJ databases">
        <authorList>
            <person name="Chiriac C."/>
            <person name="Salcher M."/>
            <person name="Ghai R."/>
            <person name="Kavagutti S V."/>
        </authorList>
    </citation>
    <scope>NUCLEOTIDE SEQUENCE</scope>
</reference>
<dbReference type="InterPro" id="IPR018120">
    <property type="entry name" value="Glyco_hydro_1_AS"/>
</dbReference>
<gene>
    <name evidence="6" type="ORF">UFOPK1855_00277</name>
</gene>
<comment type="similarity">
    <text evidence="1">Belongs to the glycosyl hydrolase 1 family.</text>
</comment>
<evidence type="ECO:0000256" key="3">
    <source>
        <dbReference type="ARBA" id="ARBA00022801"/>
    </source>
</evidence>
<dbReference type="SUPFAM" id="SSF51445">
    <property type="entry name" value="(Trans)glycosidases"/>
    <property type="match status" value="1"/>
</dbReference>
<dbReference type="EMBL" id="CAEZUW010000027">
    <property type="protein sequence ID" value="CAB4608665.1"/>
    <property type="molecule type" value="Genomic_DNA"/>
</dbReference>
<sequence length="184" mass="20476">MDIAKIDSEFLGINYYSDSFLSNPAESDKPAEDGGPFPFPLRASGQVPEPTTDMGWPITPDGLYDLLMRIERDWPEFKEVSITENGAAYPEGIDADGEVHDERRVEYIRDHIAAVIRAAEDGSKIRSYFGWSFMDNFEWAEGYAKRFGLVHVDFDTQVRTPKDSAKAYAAIIASNGAVLASVGR</sequence>
<dbReference type="EC" id="3.2.1.21" evidence="2"/>
<dbReference type="InterPro" id="IPR001360">
    <property type="entry name" value="Glyco_hydro_1"/>
</dbReference>
<dbReference type="InterPro" id="IPR017853">
    <property type="entry name" value="GH"/>
</dbReference>
<dbReference type="PANTHER" id="PTHR10353">
    <property type="entry name" value="GLYCOSYL HYDROLASE"/>
    <property type="match status" value="1"/>
</dbReference>
<dbReference type="GO" id="GO:0005975">
    <property type="term" value="P:carbohydrate metabolic process"/>
    <property type="evidence" value="ECO:0007669"/>
    <property type="project" value="InterPro"/>
</dbReference>
<keyword evidence="3" id="KW-0378">Hydrolase</keyword>
<evidence type="ECO:0000256" key="4">
    <source>
        <dbReference type="ARBA" id="ARBA00023295"/>
    </source>
</evidence>
<dbReference type="PANTHER" id="PTHR10353:SF36">
    <property type="entry name" value="LP05116P"/>
    <property type="match status" value="1"/>
</dbReference>
<organism evidence="6">
    <name type="scientific">freshwater metagenome</name>
    <dbReference type="NCBI Taxonomy" id="449393"/>
    <lineage>
        <taxon>unclassified sequences</taxon>
        <taxon>metagenomes</taxon>
        <taxon>ecological metagenomes</taxon>
    </lineage>
</organism>
<dbReference type="PRINTS" id="PR00131">
    <property type="entry name" value="GLHYDRLASE1"/>
</dbReference>
<proteinExistence type="inferred from homology"/>
<evidence type="ECO:0000256" key="1">
    <source>
        <dbReference type="ARBA" id="ARBA00010838"/>
    </source>
</evidence>
<evidence type="ECO:0000256" key="5">
    <source>
        <dbReference type="SAM" id="MobiDB-lite"/>
    </source>
</evidence>
<evidence type="ECO:0000256" key="2">
    <source>
        <dbReference type="ARBA" id="ARBA00012744"/>
    </source>
</evidence>
<feature type="region of interest" description="Disordered" evidence="5">
    <location>
        <begin position="24"/>
        <end position="54"/>
    </location>
</feature>
<dbReference type="Gene3D" id="3.20.20.80">
    <property type="entry name" value="Glycosidases"/>
    <property type="match status" value="1"/>
</dbReference>
<dbReference type="AlphaFoldDB" id="A0A6J6HBJ8"/>
<dbReference type="Pfam" id="PF00232">
    <property type="entry name" value="Glyco_hydro_1"/>
    <property type="match status" value="1"/>
</dbReference>
<dbReference type="PROSITE" id="PS00572">
    <property type="entry name" value="GLYCOSYL_HYDROL_F1_1"/>
    <property type="match status" value="1"/>
</dbReference>
<evidence type="ECO:0000313" key="6">
    <source>
        <dbReference type="EMBL" id="CAB4608665.1"/>
    </source>
</evidence>
<name>A0A6J6HBJ8_9ZZZZ</name>